<feature type="compositionally biased region" description="Polar residues" evidence="1">
    <location>
        <begin position="68"/>
        <end position="79"/>
    </location>
</feature>
<evidence type="ECO:0000313" key="2">
    <source>
        <dbReference type="EMBL" id="KAF9495889.1"/>
    </source>
</evidence>
<dbReference type="Proteomes" id="UP000807025">
    <property type="component" value="Unassembled WGS sequence"/>
</dbReference>
<sequence length="174" mass="19557">MDRSSPPLRQWTHSFLPSKFKRPAASTRNRVVDPPYNRHTHSQRRIIMGQRSSERKRSSPCAEASITLPGQNLRSSSSKQHVRLREKATKSDEPAGTRTRLFRAFLLLPPLFGPPNIQTSKHPRPGPCALCVLPSTPHPAFSSIDSHTYSIFRRAELGGPEILPYVSRMPVVDS</sequence>
<accession>A0A9P5ZXP0</accession>
<proteinExistence type="predicted"/>
<feature type="region of interest" description="Disordered" evidence="1">
    <location>
        <begin position="1"/>
        <end position="95"/>
    </location>
</feature>
<comment type="caution">
    <text evidence="2">The sequence shown here is derived from an EMBL/GenBank/DDBJ whole genome shotgun (WGS) entry which is preliminary data.</text>
</comment>
<gene>
    <name evidence="2" type="ORF">BDN71DRAFT_805436</name>
</gene>
<dbReference type="AlphaFoldDB" id="A0A9P5ZXP0"/>
<organism evidence="2 3">
    <name type="scientific">Pleurotus eryngii</name>
    <name type="common">Boletus of the steppes</name>
    <dbReference type="NCBI Taxonomy" id="5323"/>
    <lineage>
        <taxon>Eukaryota</taxon>
        <taxon>Fungi</taxon>
        <taxon>Dikarya</taxon>
        <taxon>Basidiomycota</taxon>
        <taxon>Agaricomycotina</taxon>
        <taxon>Agaricomycetes</taxon>
        <taxon>Agaricomycetidae</taxon>
        <taxon>Agaricales</taxon>
        <taxon>Pleurotineae</taxon>
        <taxon>Pleurotaceae</taxon>
        <taxon>Pleurotus</taxon>
    </lineage>
</organism>
<evidence type="ECO:0000313" key="3">
    <source>
        <dbReference type="Proteomes" id="UP000807025"/>
    </source>
</evidence>
<protein>
    <submittedName>
        <fullName evidence="2">Uncharacterized protein</fullName>
    </submittedName>
</protein>
<name>A0A9P5ZXP0_PLEER</name>
<evidence type="ECO:0000256" key="1">
    <source>
        <dbReference type="SAM" id="MobiDB-lite"/>
    </source>
</evidence>
<feature type="compositionally biased region" description="Basic and acidic residues" evidence="1">
    <location>
        <begin position="83"/>
        <end position="95"/>
    </location>
</feature>
<dbReference type="EMBL" id="MU154557">
    <property type="protein sequence ID" value="KAF9495889.1"/>
    <property type="molecule type" value="Genomic_DNA"/>
</dbReference>
<keyword evidence="3" id="KW-1185">Reference proteome</keyword>
<reference evidence="2" key="1">
    <citation type="submission" date="2020-11" db="EMBL/GenBank/DDBJ databases">
        <authorList>
            <consortium name="DOE Joint Genome Institute"/>
            <person name="Ahrendt S."/>
            <person name="Riley R."/>
            <person name="Andreopoulos W."/>
            <person name="Labutti K."/>
            <person name="Pangilinan J."/>
            <person name="Ruiz-Duenas F.J."/>
            <person name="Barrasa J.M."/>
            <person name="Sanchez-Garcia M."/>
            <person name="Camarero S."/>
            <person name="Miyauchi S."/>
            <person name="Serrano A."/>
            <person name="Linde D."/>
            <person name="Babiker R."/>
            <person name="Drula E."/>
            <person name="Ayuso-Fernandez I."/>
            <person name="Pacheco R."/>
            <person name="Padilla G."/>
            <person name="Ferreira P."/>
            <person name="Barriuso J."/>
            <person name="Kellner H."/>
            <person name="Castanera R."/>
            <person name="Alfaro M."/>
            <person name="Ramirez L."/>
            <person name="Pisabarro A.G."/>
            <person name="Kuo A."/>
            <person name="Tritt A."/>
            <person name="Lipzen A."/>
            <person name="He G."/>
            <person name="Yan M."/>
            <person name="Ng V."/>
            <person name="Cullen D."/>
            <person name="Martin F."/>
            <person name="Rosso M.-N."/>
            <person name="Henrissat B."/>
            <person name="Hibbett D."/>
            <person name="Martinez A.T."/>
            <person name="Grigoriev I.V."/>
        </authorList>
    </citation>
    <scope>NUCLEOTIDE SEQUENCE</scope>
    <source>
        <strain evidence="2">ATCC 90797</strain>
    </source>
</reference>